<evidence type="ECO:0000256" key="2">
    <source>
        <dbReference type="ARBA" id="ARBA00005982"/>
    </source>
</evidence>
<keyword evidence="5 7" id="KW-0472">Membrane</keyword>
<dbReference type="InterPro" id="IPR000109">
    <property type="entry name" value="POT_fam"/>
</dbReference>
<evidence type="ECO:0000256" key="3">
    <source>
        <dbReference type="ARBA" id="ARBA00022692"/>
    </source>
</evidence>
<evidence type="ECO:0000256" key="1">
    <source>
        <dbReference type="ARBA" id="ARBA00004141"/>
    </source>
</evidence>
<dbReference type="GO" id="GO:0016020">
    <property type="term" value="C:membrane"/>
    <property type="evidence" value="ECO:0007669"/>
    <property type="project" value="UniProtKB-SubCell"/>
</dbReference>
<organism evidence="8">
    <name type="scientific">Aegilops tauschii</name>
    <name type="common">Tausch's goatgrass</name>
    <name type="synonym">Aegilops squarrosa</name>
    <dbReference type="NCBI Taxonomy" id="37682"/>
    <lineage>
        <taxon>Eukaryota</taxon>
        <taxon>Viridiplantae</taxon>
        <taxon>Streptophyta</taxon>
        <taxon>Embryophyta</taxon>
        <taxon>Tracheophyta</taxon>
        <taxon>Spermatophyta</taxon>
        <taxon>Magnoliopsida</taxon>
        <taxon>Liliopsida</taxon>
        <taxon>Poales</taxon>
        <taxon>Poaceae</taxon>
        <taxon>BOP clade</taxon>
        <taxon>Pooideae</taxon>
        <taxon>Triticodae</taxon>
        <taxon>Triticeae</taxon>
        <taxon>Triticinae</taxon>
        <taxon>Aegilops</taxon>
    </lineage>
</organism>
<name>R7W0F6_AEGTA</name>
<dbReference type="EnsemblPlants" id="EMT02954">
    <property type="protein sequence ID" value="EMT02954"/>
    <property type="gene ID" value="F775_13095"/>
</dbReference>
<dbReference type="AlphaFoldDB" id="R7W0F6"/>
<dbReference type="Gene3D" id="1.20.1250.20">
    <property type="entry name" value="MFS general substrate transporter like domains"/>
    <property type="match status" value="2"/>
</dbReference>
<sequence length="385" mass="40890">MGADQFGGARDQDTFFNWYFVFLYASFLIGDTAIVYIQDGVSWALGFAVCLAATAFSLVLFLLGTRYYRMPAAKGSPYSELARVVVAAVRKAPVHVGALGPVRYYVGDNAVADSAGEGAPSKRLRSVPFPYSNLWKKDERCFLNRAAMITTTDDPMDDASGGRRASGWRLGAASGGSQVPARRLPAVALAMDRSLGPRFKIPAGSITVCSLVAFIAVTPVLDRAVFPLWRRITGMPPSPLQRVGLGHVVNIAGMVVAALVERRRLSVGGARAGRGAGRLGPPHVRTVAPASSWCRGDRGGPPLPRKHGLLLSGVPQDVAELGDGHGAAAHRHGVLPQHGVRRRGETGHGVAAGERKPCEAGQRVLDSGCGSDSELWLFPHLCQPI</sequence>
<dbReference type="InterPro" id="IPR036259">
    <property type="entry name" value="MFS_trans_sf"/>
</dbReference>
<comment type="subcellular location">
    <subcellularLocation>
        <location evidence="1">Membrane</location>
        <topology evidence="1">Multi-pass membrane protein</topology>
    </subcellularLocation>
</comment>
<proteinExistence type="inferred from homology"/>
<evidence type="ECO:0000256" key="5">
    <source>
        <dbReference type="ARBA" id="ARBA00023136"/>
    </source>
</evidence>
<keyword evidence="4 7" id="KW-1133">Transmembrane helix</keyword>
<dbReference type="GO" id="GO:0022857">
    <property type="term" value="F:transmembrane transporter activity"/>
    <property type="evidence" value="ECO:0007669"/>
    <property type="project" value="InterPro"/>
</dbReference>
<evidence type="ECO:0000256" key="6">
    <source>
        <dbReference type="SAM" id="MobiDB-lite"/>
    </source>
</evidence>
<feature type="transmembrane region" description="Helical" evidence="7">
    <location>
        <begin position="43"/>
        <end position="64"/>
    </location>
</feature>
<keyword evidence="3 7" id="KW-0812">Transmembrane</keyword>
<comment type="similarity">
    <text evidence="2">Belongs to the major facilitator superfamily. Proton-dependent oligopeptide transporter (POT/PTR) (TC 2.A.17) family.</text>
</comment>
<dbReference type="PANTHER" id="PTHR11654">
    <property type="entry name" value="OLIGOPEPTIDE TRANSPORTER-RELATED"/>
    <property type="match status" value="1"/>
</dbReference>
<dbReference type="ExpressionAtlas" id="R7W0F6">
    <property type="expression patterns" value="baseline"/>
</dbReference>
<feature type="region of interest" description="Disordered" evidence="6">
    <location>
        <begin position="324"/>
        <end position="355"/>
    </location>
</feature>
<reference evidence="8" key="1">
    <citation type="submission" date="2015-06" db="UniProtKB">
        <authorList>
            <consortium name="EnsemblPlants"/>
        </authorList>
    </citation>
    <scope>IDENTIFICATION</scope>
</reference>
<dbReference type="Pfam" id="PF00854">
    <property type="entry name" value="PTR2"/>
    <property type="match status" value="2"/>
</dbReference>
<feature type="transmembrane region" description="Helical" evidence="7">
    <location>
        <begin position="16"/>
        <end position="37"/>
    </location>
</feature>
<evidence type="ECO:0000313" key="8">
    <source>
        <dbReference type="EnsemblPlants" id="EMT02954"/>
    </source>
</evidence>
<protein>
    <submittedName>
        <fullName evidence="8">Peptide transporter PTR5</fullName>
    </submittedName>
</protein>
<accession>R7W0F6</accession>
<evidence type="ECO:0000256" key="4">
    <source>
        <dbReference type="ARBA" id="ARBA00022989"/>
    </source>
</evidence>
<evidence type="ECO:0000256" key="7">
    <source>
        <dbReference type="SAM" id="Phobius"/>
    </source>
</evidence>